<evidence type="ECO:0000313" key="2">
    <source>
        <dbReference type="EMBL" id="ROL47071.1"/>
    </source>
</evidence>
<keyword evidence="3" id="KW-1185">Reference proteome</keyword>
<dbReference type="EMBL" id="RJVU01036043">
    <property type="protein sequence ID" value="ROL47071.1"/>
    <property type="molecule type" value="Genomic_DNA"/>
</dbReference>
<name>A0A3N0YMF1_ANAGA</name>
<dbReference type="Proteomes" id="UP000281406">
    <property type="component" value="Unassembled WGS sequence"/>
</dbReference>
<feature type="compositionally biased region" description="Basic and acidic residues" evidence="1">
    <location>
        <begin position="1"/>
        <end position="18"/>
    </location>
</feature>
<comment type="caution">
    <text evidence="2">The sequence shown here is derived from an EMBL/GenBank/DDBJ whole genome shotgun (WGS) entry which is preliminary data.</text>
</comment>
<proteinExistence type="predicted"/>
<feature type="region of interest" description="Disordered" evidence="1">
    <location>
        <begin position="1"/>
        <end position="23"/>
    </location>
</feature>
<sequence>MLTDVKMKTGTEKDRERTLSQGSRKLQITHRVLGNSSNQRHPISTDAELNQTLILTATLFDRDWIGLCGKCCQKIRAFNVTAPHVAKSGHQGNPINFSHSNTAHIVPFAIPPTTLAQPGAFHRQ</sequence>
<accession>A0A3N0YMF1</accession>
<dbReference type="AlphaFoldDB" id="A0A3N0YMF1"/>
<evidence type="ECO:0000313" key="3">
    <source>
        <dbReference type="Proteomes" id="UP000281406"/>
    </source>
</evidence>
<protein>
    <submittedName>
        <fullName evidence="2">Uncharacterized protein</fullName>
    </submittedName>
</protein>
<evidence type="ECO:0000256" key="1">
    <source>
        <dbReference type="SAM" id="MobiDB-lite"/>
    </source>
</evidence>
<organism evidence="2 3">
    <name type="scientific">Anabarilius grahami</name>
    <name type="common">Kanglang fish</name>
    <name type="synonym">Barilius grahami</name>
    <dbReference type="NCBI Taxonomy" id="495550"/>
    <lineage>
        <taxon>Eukaryota</taxon>
        <taxon>Metazoa</taxon>
        <taxon>Chordata</taxon>
        <taxon>Craniata</taxon>
        <taxon>Vertebrata</taxon>
        <taxon>Euteleostomi</taxon>
        <taxon>Actinopterygii</taxon>
        <taxon>Neopterygii</taxon>
        <taxon>Teleostei</taxon>
        <taxon>Ostariophysi</taxon>
        <taxon>Cypriniformes</taxon>
        <taxon>Xenocyprididae</taxon>
        <taxon>Xenocypridinae</taxon>
        <taxon>Xenocypridinae incertae sedis</taxon>
        <taxon>Anabarilius</taxon>
    </lineage>
</organism>
<gene>
    <name evidence="2" type="ORF">DPX16_18869</name>
</gene>
<reference evidence="2 3" key="1">
    <citation type="submission" date="2018-10" db="EMBL/GenBank/DDBJ databases">
        <title>Genome assembly for a Yunnan-Guizhou Plateau 3E fish, Anabarilius grahami (Regan), and its evolutionary and genetic applications.</title>
        <authorList>
            <person name="Jiang W."/>
        </authorList>
    </citation>
    <scope>NUCLEOTIDE SEQUENCE [LARGE SCALE GENOMIC DNA]</scope>
    <source>
        <strain evidence="2">AG-KIZ</strain>
        <tissue evidence="2">Muscle</tissue>
    </source>
</reference>